<dbReference type="EMBL" id="CZKA01000038">
    <property type="protein sequence ID" value="CUR57738.1"/>
    <property type="molecule type" value="Genomic_DNA"/>
</dbReference>
<feature type="transmembrane region" description="Helical" evidence="1">
    <location>
        <begin position="382"/>
        <end position="406"/>
    </location>
</feature>
<feature type="transmembrane region" description="Helical" evidence="1">
    <location>
        <begin position="451"/>
        <end position="473"/>
    </location>
</feature>
<feature type="transmembrane region" description="Helical" evidence="1">
    <location>
        <begin position="232"/>
        <end position="253"/>
    </location>
</feature>
<keyword evidence="1" id="KW-0472">Membrane</keyword>
<keyword evidence="1" id="KW-1133">Transmembrane helix</keyword>
<feature type="transmembrane region" description="Helical" evidence="1">
    <location>
        <begin position="118"/>
        <end position="151"/>
    </location>
</feature>
<name>A0A2P2C6W5_9ZZZZ</name>
<feature type="transmembrane region" description="Helical" evidence="1">
    <location>
        <begin position="426"/>
        <end position="444"/>
    </location>
</feature>
<feature type="transmembrane region" description="Helical" evidence="1">
    <location>
        <begin position="157"/>
        <end position="178"/>
    </location>
</feature>
<organism evidence="2">
    <name type="scientific">metagenome</name>
    <dbReference type="NCBI Taxonomy" id="256318"/>
    <lineage>
        <taxon>unclassified sequences</taxon>
        <taxon>metagenomes</taxon>
    </lineage>
</organism>
<protein>
    <submittedName>
        <fullName evidence="2">Putative ABC transporter</fullName>
    </submittedName>
</protein>
<evidence type="ECO:0000256" key="1">
    <source>
        <dbReference type="SAM" id="Phobius"/>
    </source>
</evidence>
<reference evidence="2" key="1">
    <citation type="submission" date="2015-08" db="EMBL/GenBank/DDBJ databases">
        <authorList>
            <person name="Babu N.S."/>
            <person name="Beckwith C.J."/>
            <person name="Beseler K.G."/>
            <person name="Brison A."/>
            <person name="Carone J.V."/>
            <person name="Caskin T.P."/>
            <person name="Diamond M."/>
            <person name="Durham M.E."/>
            <person name="Foxe J.M."/>
            <person name="Go M."/>
            <person name="Henderson B.A."/>
            <person name="Jones I.B."/>
            <person name="McGettigan J.A."/>
            <person name="Micheletti S.J."/>
            <person name="Nasrallah M.E."/>
            <person name="Ortiz D."/>
            <person name="Piller C.R."/>
            <person name="Privatt S.R."/>
            <person name="Schneider S.L."/>
            <person name="Sharp S."/>
            <person name="Smith T.C."/>
            <person name="Stanton J.D."/>
            <person name="Ullery H.E."/>
            <person name="Wilson R.J."/>
            <person name="Serrano M.G."/>
            <person name="Buck G."/>
            <person name="Lee V."/>
            <person name="Wang Y."/>
            <person name="Carvalho R."/>
            <person name="Voegtly L."/>
            <person name="Shi R."/>
            <person name="Duckworth R."/>
            <person name="Johnson A."/>
            <person name="Loviza R."/>
            <person name="Walstead R."/>
            <person name="Shah Z."/>
            <person name="Kiflezghi M."/>
            <person name="Wade K."/>
            <person name="Ball S.L."/>
            <person name="Bradley K.W."/>
            <person name="Asai D.J."/>
            <person name="Bowman C.A."/>
            <person name="Russell D.A."/>
            <person name="Pope W.H."/>
            <person name="Jacobs-Sera D."/>
            <person name="Hendrix R.W."/>
            <person name="Hatfull G.F."/>
        </authorList>
    </citation>
    <scope>NUCLEOTIDE SEQUENCE</scope>
</reference>
<gene>
    <name evidence="2" type="ORF">NOCA2430060</name>
</gene>
<proteinExistence type="predicted"/>
<feature type="transmembrane region" description="Helical" evidence="1">
    <location>
        <begin position="190"/>
        <end position="212"/>
    </location>
</feature>
<dbReference type="AlphaFoldDB" id="A0A2P2C6W5"/>
<feature type="transmembrane region" description="Helical" evidence="1">
    <location>
        <begin position="291"/>
        <end position="308"/>
    </location>
</feature>
<feature type="transmembrane region" description="Helical" evidence="1">
    <location>
        <begin position="336"/>
        <end position="354"/>
    </location>
</feature>
<accession>A0A2P2C6W5</accession>
<sequence length="523" mass="54966">MSGVGPLLRLNLWRDRWMLLWWGLGGMVLYVSQAISVDGLYATQAEFDRAAASMQNNAALIAMAGPARALNTVGGQVTWQATAFGAIVAGLMSMFVIGRHTRAEEESGRDELLRAAAVGGQAPMVAALLTALIANVWLGALVSLSLVVYPLAVADSLALGVGLALVGFVFSGTALLAAQLTTTTRSMYGISGTFIGIAYVLRAVGDIGNPLFTWLSPIGWYQGMHAFSGLRWWPALLLLVAAAVTTLAAYVVFGRRDFGSGVFAARSGPATAGPRLRGGFGLAWRLHRGPVIGWSVGLFLVGLAYGSMGTDVADLIGDSETSQELFVQTSGDLVDGFYATALVLLALIACGYAISASLRPRGEEDAGRVESLLATALSRRSWLLGHVTATVLGVVAVVLAAGLGIGTGYALVTGDTGALLRFPVDISGYVAPVLVLSAVGRLLYGLSPRLGVLTWLGLVLAFVMMLFGDLFRLPQWLQDLSPFEHLALVPAEAFRWPPFLALLAVAGLVSVAGQWAFARRDLG</sequence>
<keyword evidence="1" id="KW-0812">Transmembrane</keyword>
<evidence type="ECO:0000313" key="2">
    <source>
        <dbReference type="EMBL" id="CUR57738.1"/>
    </source>
</evidence>
<feature type="transmembrane region" description="Helical" evidence="1">
    <location>
        <begin position="493"/>
        <end position="517"/>
    </location>
</feature>
<feature type="transmembrane region" description="Helical" evidence="1">
    <location>
        <begin position="77"/>
        <end position="97"/>
    </location>
</feature>
<feature type="transmembrane region" description="Helical" evidence="1">
    <location>
        <begin position="20"/>
        <end position="42"/>
    </location>
</feature>